<evidence type="ECO:0000313" key="9">
    <source>
        <dbReference type="EMBL" id="SFV74992.1"/>
    </source>
</evidence>
<keyword evidence="5" id="KW-0406">Ion transport</keyword>
<evidence type="ECO:0000256" key="7">
    <source>
        <dbReference type="ARBA" id="ARBA00023196"/>
    </source>
</evidence>
<evidence type="ECO:0000256" key="4">
    <source>
        <dbReference type="ARBA" id="ARBA00022781"/>
    </source>
</evidence>
<dbReference type="CDD" id="cd12151">
    <property type="entry name" value="F1-ATPase_gamma"/>
    <property type="match status" value="1"/>
</dbReference>
<reference evidence="9" key="1">
    <citation type="submission" date="2016-10" db="EMBL/GenBank/DDBJ databases">
        <authorList>
            <person name="de Groot N.N."/>
        </authorList>
    </citation>
    <scope>NUCLEOTIDE SEQUENCE</scope>
</reference>
<dbReference type="Gene3D" id="3.40.1380.10">
    <property type="match status" value="1"/>
</dbReference>
<dbReference type="PANTHER" id="PTHR11693:SF22">
    <property type="entry name" value="ATP SYNTHASE SUBUNIT GAMMA, MITOCHONDRIAL"/>
    <property type="match status" value="1"/>
</dbReference>
<sequence>MANLKDIKRQIGSVSSTQKTTRAMKLVSTAKLRRAEELAKRSRLYAQKMNQVIAEIAGRIQCNKVGGIENRCFTKIENPKIVDIVFVTADKGLCGGFNIQTIKAVNSLIADYKKQNVKVRLRGIGKKGIEFFNYNEVELFDSVKDLSSRPDKQRSDEFIKTSIEDYKAGRTDGVHLVYNGYKNMLTQELHITKMLPVDTDDFDCQEYNNKSMLEVEAKDEERMLDSLVDKYVQYMMYYSLIDSVAAEHSARMQAMDTATNNAKEMVKSLNVQFNKARQAAITTELIEIISGVESMK</sequence>
<evidence type="ECO:0000256" key="2">
    <source>
        <dbReference type="ARBA" id="ARBA00007681"/>
    </source>
</evidence>
<protein>
    <submittedName>
        <fullName evidence="9">ATP synthase gamma chain</fullName>
        <ecNumber evidence="9">3.6.3.14</ecNumber>
    </submittedName>
</protein>
<proteinExistence type="inferred from homology"/>
<dbReference type="AlphaFoldDB" id="A0A1W1D3G6"/>
<keyword evidence="4" id="KW-0375">Hydrogen ion transport</keyword>
<accession>A0A1W1D3G6</accession>
<dbReference type="PRINTS" id="PR00126">
    <property type="entry name" value="ATPASEGAMMA"/>
</dbReference>
<dbReference type="EMBL" id="FPHP01000011">
    <property type="protein sequence ID" value="SFV74992.1"/>
    <property type="molecule type" value="Genomic_DNA"/>
</dbReference>
<keyword evidence="8" id="KW-0066">ATP synthesis</keyword>
<name>A0A1W1D3G6_9ZZZZ</name>
<dbReference type="HAMAP" id="MF_00815">
    <property type="entry name" value="ATP_synth_gamma_bact"/>
    <property type="match status" value="1"/>
</dbReference>
<dbReference type="NCBIfam" id="TIGR01146">
    <property type="entry name" value="ATPsyn_F1gamma"/>
    <property type="match status" value="1"/>
</dbReference>
<keyword evidence="3" id="KW-0813">Transport</keyword>
<dbReference type="Pfam" id="PF00231">
    <property type="entry name" value="ATP-synt"/>
    <property type="match status" value="1"/>
</dbReference>
<keyword evidence="6" id="KW-0472">Membrane</keyword>
<dbReference type="SUPFAM" id="SSF52943">
    <property type="entry name" value="ATP synthase (F1-ATPase), gamma subunit"/>
    <property type="match status" value="1"/>
</dbReference>
<dbReference type="InterPro" id="IPR000131">
    <property type="entry name" value="ATP_synth_F1_gsu"/>
</dbReference>
<dbReference type="GO" id="GO:0045259">
    <property type="term" value="C:proton-transporting ATP synthase complex"/>
    <property type="evidence" value="ECO:0007669"/>
    <property type="project" value="UniProtKB-KW"/>
</dbReference>
<comment type="subcellular location">
    <subcellularLocation>
        <location evidence="1">Membrane</location>
        <topology evidence="1">Peripheral membrane protein</topology>
    </subcellularLocation>
</comment>
<organism evidence="9">
    <name type="scientific">hydrothermal vent metagenome</name>
    <dbReference type="NCBI Taxonomy" id="652676"/>
    <lineage>
        <taxon>unclassified sequences</taxon>
        <taxon>metagenomes</taxon>
        <taxon>ecological metagenomes</taxon>
    </lineage>
</organism>
<dbReference type="GO" id="GO:0016787">
    <property type="term" value="F:hydrolase activity"/>
    <property type="evidence" value="ECO:0007669"/>
    <property type="project" value="UniProtKB-KW"/>
</dbReference>
<dbReference type="GO" id="GO:0046933">
    <property type="term" value="F:proton-transporting ATP synthase activity, rotational mechanism"/>
    <property type="evidence" value="ECO:0007669"/>
    <property type="project" value="InterPro"/>
</dbReference>
<evidence type="ECO:0000256" key="3">
    <source>
        <dbReference type="ARBA" id="ARBA00022448"/>
    </source>
</evidence>
<evidence type="ECO:0000256" key="8">
    <source>
        <dbReference type="ARBA" id="ARBA00023310"/>
    </source>
</evidence>
<evidence type="ECO:0000256" key="6">
    <source>
        <dbReference type="ARBA" id="ARBA00023136"/>
    </source>
</evidence>
<dbReference type="Gene3D" id="1.10.287.80">
    <property type="entry name" value="ATP synthase, gamma subunit, helix hairpin domain"/>
    <property type="match status" value="2"/>
</dbReference>
<dbReference type="EC" id="3.6.3.14" evidence="9"/>
<gene>
    <name evidence="9" type="ORF">MNB_SM-3-126</name>
</gene>
<keyword evidence="7" id="KW-0139">CF(1)</keyword>
<evidence type="ECO:0000256" key="5">
    <source>
        <dbReference type="ARBA" id="ARBA00023065"/>
    </source>
</evidence>
<comment type="similarity">
    <text evidence="2">Belongs to the ATPase gamma chain family.</text>
</comment>
<dbReference type="PANTHER" id="PTHR11693">
    <property type="entry name" value="ATP SYNTHASE GAMMA CHAIN"/>
    <property type="match status" value="1"/>
</dbReference>
<dbReference type="InterPro" id="IPR035968">
    <property type="entry name" value="ATP_synth_F1_ATPase_gsu"/>
</dbReference>
<keyword evidence="9" id="KW-0378">Hydrolase</keyword>
<evidence type="ECO:0000256" key="1">
    <source>
        <dbReference type="ARBA" id="ARBA00004170"/>
    </source>
</evidence>